<evidence type="ECO:0000313" key="3">
    <source>
        <dbReference type="Proteomes" id="UP000094112"/>
    </source>
</evidence>
<evidence type="ECO:0000313" key="2">
    <source>
        <dbReference type="EMBL" id="ODQ60432.1"/>
    </source>
</evidence>
<protein>
    <submittedName>
        <fullName evidence="2">Uncharacterized protein</fullName>
    </submittedName>
</protein>
<evidence type="ECO:0000256" key="1">
    <source>
        <dbReference type="SAM" id="MobiDB-lite"/>
    </source>
</evidence>
<dbReference type="GeneID" id="30203630"/>
<accession>A0A1E3P659</accession>
<feature type="region of interest" description="Disordered" evidence="1">
    <location>
        <begin position="70"/>
        <end position="127"/>
    </location>
</feature>
<feature type="compositionally biased region" description="Acidic residues" evidence="1">
    <location>
        <begin position="80"/>
        <end position="102"/>
    </location>
</feature>
<dbReference type="Proteomes" id="UP000094112">
    <property type="component" value="Unassembled WGS sequence"/>
</dbReference>
<dbReference type="EMBL" id="KV454210">
    <property type="protein sequence ID" value="ODQ60432.1"/>
    <property type="molecule type" value="Genomic_DNA"/>
</dbReference>
<reference evidence="2 3" key="1">
    <citation type="journal article" date="2016" name="Proc. Natl. Acad. Sci. U.S.A.">
        <title>Comparative genomics of biotechnologically important yeasts.</title>
        <authorList>
            <person name="Riley R."/>
            <person name="Haridas S."/>
            <person name="Wolfe K.H."/>
            <person name="Lopes M.R."/>
            <person name="Hittinger C.T."/>
            <person name="Goeker M."/>
            <person name="Salamov A.A."/>
            <person name="Wisecaver J.H."/>
            <person name="Long T.M."/>
            <person name="Calvey C.H."/>
            <person name="Aerts A.L."/>
            <person name="Barry K.W."/>
            <person name="Choi C."/>
            <person name="Clum A."/>
            <person name="Coughlan A.Y."/>
            <person name="Deshpande S."/>
            <person name="Douglass A.P."/>
            <person name="Hanson S.J."/>
            <person name="Klenk H.-P."/>
            <person name="LaButti K.M."/>
            <person name="Lapidus A."/>
            <person name="Lindquist E.A."/>
            <person name="Lipzen A.M."/>
            <person name="Meier-Kolthoff J.P."/>
            <person name="Ohm R.A."/>
            <person name="Otillar R.P."/>
            <person name="Pangilinan J.L."/>
            <person name="Peng Y."/>
            <person name="Rokas A."/>
            <person name="Rosa C.A."/>
            <person name="Scheuner C."/>
            <person name="Sibirny A.A."/>
            <person name="Slot J.C."/>
            <person name="Stielow J.B."/>
            <person name="Sun H."/>
            <person name="Kurtzman C.P."/>
            <person name="Blackwell M."/>
            <person name="Grigoriev I.V."/>
            <person name="Jeffries T.W."/>
        </authorList>
    </citation>
    <scope>NUCLEOTIDE SEQUENCE [LARGE SCALE GENOMIC DNA]</scope>
    <source>
        <strain evidence="3">ATCC 58044 / CBS 1984 / NCYC 433 / NRRL Y-366-8</strain>
    </source>
</reference>
<dbReference type="AlphaFoldDB" id="A0A1E3P659"/>
<sequence>MSAQDPNNRTIWGDMTHRYMTHLLETYEQRFKYYNDHAAELNSGFTEKEFVCTYITREFYKQGVQKIYYTPSNDHTETGFDIDGDEEEDDGDDTEEIDESDDNIGINGRTPDRSTREAPKKDASHLAEEESLLPILYPPIPFGGQSSIDFGVGKGNPFGKSTNSQPY</sequence>
<gene>
    <name evidence="2" type="ORF">WICANDRAFT_92853</name>
</gene>
<name>A0A1E3P659_WICAA</name>
<feature type="compositionally biased region" description="Basic and acidic residues" evidence="1">
    <location>
        <begin position="110"/>
        <end position="127"/>
    </location>
</feature>
<feature type="non-terminal residue" evidence="2">
    <location>
        <position position="167"/>
    </location>
</feature>
<feature type="region of interest" description="Disordered" evidence="1">
    <location>
        <begin position="144"/>
        <end position="167"/>
    </location>
</feature>
<keyword evidence="3" id="KW-1185">Reference proteome</keyword>
<organism evidence="2 3">
    <name type="scientific">Wickerhamomyces anomalus (strain ATCC 58044 / CBS 1984 / NCYC 433 / NRRL Y-366-8)</name>
    <name type="common">Yeast</name>
    <name type="synonym">Hansenula anomala</name>
    <dbReference type="NCBI Taxonomy" id="683960"/>
    <lineage>
        <taxon>Eukaryota</taxon>
        <taxon>Fungi</taxon>
        <taxon>Dikarya</taxon>
        <taxon>Ascomycota</taxon>
        <taxon>Saccharomycotina</taxon>
        <taxon>Saccharomycetes</taxon>
        <taxon>Phaffomycetales</taxon>
        <taxon>Wickerhamomycetaceae</taxon>
        <taxon>Wickerhamomyces</taxon>
    </lineage>
</organism>
<proteinExistence type="predicted"/>
<dbReference type="RefSeq" id="XP_019039639.1">
    <property type="nucleotide sequence ID" value="XM_019186384.1"/>
</dbReference>